<reference evidence="4 5" key="1">
    <citation type="submission" date="2016-02" db="EMBL/GenBank/DDBJ databases">
        <title>Genome sequence of Tissierella creatinophila DSM 6911.</title>
        <authorList>
            <person name="Poehlein A."/>
            <person name="Daniel R."/>
        </authorList>
    </citation>
    <scope>NUCLEOTIDE SEQUENCE [LARGE SCALE GENOMIC DNA]</scope>
    <source>
        <strain evidence="4 5">DSM 6911</strain>
    </source>
</reference>
<gene>
    <name evidence="4" type="ORF">TICRE_14240</name>
</gene>
<dbReference type="GO" id="GO:0009103">
    <property type="term" value="P:lipopolysaccharide biosynthetic process"/>
    <property type="evidence" value="ECO:0007669"/>
    <property type="project" value="TreeGrafter"/>
</dbReference>
<dbReference type="EMBL" id="LTDM01000022">
    <property type="protein sequence ID" value="OLS02623.1"/>
    <property type="molecule type" value="Genomic_DNA"/>
</dbReference>
<feature type="domain" description="Glycosyltransferase subfamily 4-like N-terminal" evidence="3">
    <location>
        <begin position="20"/>
        <end position="209"/>
    </location>
</feature>
<dbReference type="Gene3D" id="3.40.50.2000">
    <property type="entry name" value="Glycogen Phosphorylase B"/>
    <property type="match status" value="2"/>
</dbReference>
<evidence type="ECO:0000259" key="2">
    <source>
        <dbReference type="Pfam" id="PF00534"/>
    </source>
</evidence>
<dbReference type="RefSeq" id="WP_075726534.1">
    <property type="nucleotide sequence ID" value="NZ_LTDM01000022.1"/>
</dbReference>
<evidence type="ECO:0000313" key="4">
    <source>
        <dbReference type="EMBL" id="OLS02623.1"/>
    </source>
</evidence>
<comment type="caution">
    <text evidence="4">The sequence shown here is derived from an EMBL/GenBank/DDBJ whole genome shotgun (WGS) entry which is preliminary data.</text>
</comment>
<keyword evidence="1 4" id="KW-0808">Transferase</keyword>
<dbReference type="PANTHER" id="PTHR46401:SF2">
    <property type="entry name" value="GLYCOSYLTRANSFERASE WBBK-RELATED"/>
    <property type="match status" value="1"/>
</dbReference>
<dbReference type="InterPro" id="IPR001296">
    <property type="entry name" value="Glyco_trans_1"/>
</dbReference>
<keyword evidence="5" id="KW-1185">Reference proteome</keyword>
<dbReference type="AlphaFoldDB" id="A0A1U7M5N1"/>
<dbReference type="SUPFAM" id="SSF53756">
    <property type="entry name" value="UDP-Glycosyltransferase/glycogen phosphorylase"/>
    <property type="match status" value="1"/>
</dbReference>
<organism evidence="4 5">
    <name type="scientific">Tissierella creatinophila DSM 6911</name>
    <dbReference type="NCBI Taxonomy" id="1123403"/>
    <lineage>
        <taxon>Bacteria</taxon>
        <taxon>Bacillati</taxon>
        <taxon>Bacillota</taxon>
        <taxon>Tissierellia</taxon>
        <taxon>Tissierellales</taxon>
        <taxon>Tissierellaceae</taxon>
        <taxon>Tissierella</taxon>
    </lineage>
</organism>
<protein>
    <submittedName>
        <fullName evidence="4">Putative glycosyl transferase</fullName>
    </submittedName>
</protein>
<feature type="domain" description="Glycosyl transferase family 1" evidence="2">
    <location>
        <begin position="232"/>
        <end position="389"/>
    </location>
</feature>
<accession>A0A1U7M5N1</accession>
<dbReference type="OrthoDB" id="9811902at2"/>
<dbReference type="Pfam" id="PF13439">
    <property type="entry name" value="Glyco_transf_4"/>
    <property type="match status" value="1"/>
</dbReference>
<dbReference type="Proteomes" id="UP000186112">
    <property type="component" value="Unassembled WGS sequence"/>
</dbReference>
<proteinExistence type="predicted"/>
<name>A0A1U7M5N1_TISCR</name>
<evidence type="ECO:0000259" key="3">
    <source>
        <dbReference type="Pfam" id="PF13439"/>
    </source>
</evidence>
<dbReference type="Pfam" id="PF00534">
    <property type="entry name" value="Glycos_transf_1"/>
    <property type="match status" value="1"/>
</dbReference>
<evidence type="ECO:0000256" key="1">
    <source>
        <dbReference type="ARBA" id="ARBA00022679"/>
    </source>
</evidence>
<dbReference type="PANTHER" id="PTHR46401">
    <property type="entry name" value="GLYCOSYLTRANSFERASE WBBK-RELATED"/>
    <property type="match status" value="1"/>
</dbReference>
<dbReference type="CDD" id="cd03794">
    <property type="entry name" value="GT4_WbuB-like"/>
    <property type="match status" value="1"/>
</dbReference>
<sequence>MNNKKYNIVILNHHAGSPDVGGGGRHFDIAKALSEMGHKVAVLASSYNNSKDEYYCDEEIMRHKFNDNLEFIRIRTTPPYKDNIGRFRNYYDYMKKASQFDDFGFVPEIVIASSVHPFSWPAGFEISKRHKAKFIVEVRDLWPLSMYEDFSGIMRKGVFTFFEGLERKYYKLADAIITTAPFAYEYMEEKFNIDKRKVFYIPHGIDLEEFDKNKVKDLNNLESGLEDVLKNNSCITYTGSFSKSEGLPTFVESAKYLKDLDLKFVIVGSGPEEDTMKDIIEAESLENVSIFGIQSKDKIPIILENSKILFCGLKERKAFYYGISKNKFYDYMASKKPIIFASSVRESLIDKSVSGKTIKPNDPLNLANTIREIYKDIDTVGKEYGQNGREYVEKNHTNMRITEQFLNVIDYVSKTSN</sequence>
<dbReference type="InterPro" id="IPR028098">
    <property type="entry name" value="Glyco_trans_4-like_N"/>
</dbReference>
<dbReference type="GO" id="GO:0016757">
    <property type="term" value="F:glycosyltransferase activity"/>
    <property type="evidence" value="ECO:0007669"/>
    <property type="project" value="TreeGrafter"/>
</dbReference>
<evidence type="ECO:0000313" key="5">
    <source>
        <dbReference type="Proteomes" id="UP000186112"/>
    </source>
</evidence>